<accession>A0A371R807</accession>
<dbReference type="InParanoid" id="A0A371R807"/>
<dbReference type="AlphaFoldDB" id="A0A371R807"/>
<proteinExistence type="predicted"/>
<keyword evidence="1" id="KW-1133">Transmembrane helix</keyword>
<name>A0A371R807_9PROT</name>
<dbReference type="EMBL" id="QUQO01000002">
    <property type="protein sequence ID" value="RFB01594.1"/>
    <property type="molecule type" value="Genomic_DNA"/>
</dbReference>
<protein>
    <submittedName>
        <fullName evidence="2">Uncharacterized protein</fullName>
    </submittedName>
</protein>
<dbReference type="Proteomes" id="UP000264589">
    <property type="component" value="Unassembled WGS sequence"/>
</dbReference>
<sequence length="216" mass="23882">MTGENETTEEGAVKTSEATREDIKNLNKVDRIFIRLNVLNTILAVAGVFTGAVALYAAMVESDAVKKQSAAAVWPFVQFSTSDYTNEEGVYFAMHLTNVGAGPAQIKSVRIKLAGEYREDWRDAVSGMLPDQKVSFGTSFATNRVMRPGDDVTMIETLDPVLQKAFVEATLDPENEFAYCYCSIFDDCWLADSTKDIQNPEQVKSCPDFGDDAFRN</sequence>
<evidence type="ECO:0000313" key="2">
    <source>
        <dbReference type="EMBL" id="RFB01594.1"/>
    </source>
</evidence>
<dbReference type="RefSeq" id="WP_116393310.1">
    <property type="nucleotide sequence ID" value="NZ_CAXQPM010000024.1"/>
</dbReference>
<keyword evidence="3" id="KW-1185">Reference proteome</keyword>
<organism evidence="2 3">
    <name type="scientific">Parvularcula marina</name>
    <dbReference type="NCBI Taxonomy" id="2292771"/>
    <lineage>
        <taxon>Bacteria</taxon>
        <taxon>Pseudomonadati</taxon>
        <taxon>Pseudomonadota</taxon>
        <taxon>Alphaproteobacteria</taxon>
        <taxon>Parvularculales</taxon>
        <taxon>Parvularculaceae</taxon>
        <taxon>Parvularcula</taxon>
    </lineage>
</organism>
<reference evidence="2 3" key="1">
    <citation type="submission" date="2018-08" db="EMBL/GenBank/DDBJ databases">
        <title>Parvularcula sp. SM1705, isolated from surface water of the South Sea China.</title>
        <authorList>
            <person name="Sun L."/>
        </authorList>
    </citation>
    <scope>NUCLEOTIDE SEQUENCE [LARGE SCALE GENOMIC DNA]</scope>
    <source>
        <strain evidence="2 3">SM1705</strain>
    </source>
</reference>
<evidence type="ECO:0000256" key="1">
    <source>
        <dbReference type="SAM" id="Phobius"/>
    </source>
</evidence>
<keyword evidence="1" id="KW-0472">Membrane</keyword>
<feature type="transmembrane region" description="Helical" evidence="1">
    <location>
        <begin position="38"/>
        <end position="59"/>
    </location>
</feature>
<gene>
    <name evidence="2" type="ORF">DX908_15050</name>
</gene>
<evidence type="ECO:0000313" key="3">
    <source>
        <dbReference type="Proteomes" id="UP000264589"/>
    </source>
</evidence>
<comment type="caution">
    <text evidence="2">The sequence shown here is derived from an EMBL/GenBank/DDBJ whole genome shotgun (WGS) entry which is preliminary data.</text>
</comment>
<dbReference type="OrthoDB" id="1492993at2"/>
<keyword evidence="1" id="KW-0812">Transmembrane</keyword>